<dbReference type="Proteomes" id="UP000636479">
    <property type="component" value="Unassembled WGS sequence"/>
</dbReference>
<dbReference type="Gene3D" id="1.20.1280.50">
    <property type="match status" value="1"/>
</dbReference>
<dbReference type="InterPro" id="IPR036047">
    <property type="entry name" value="F-box-like_dom_sf"/>
</dbReference>
<feature type="coiled-coil region" evidence="1">
    <location>
        <begin position="5"/>
        <end position="39"/>
    </location>
</feature>
<accession>A0A8H6VWV3</accession>
<sequence>MVMSASLLRRQIVEIEEALASLHQQVASLEDQQARLTAQLRDIKYPILSVPEDLTLHIWSFVVQPRPQPVHEVFSSAPVQPAIVMASVCRAWRELALSTTTLWTTITASWQHQGFERCNALLSLFLQRSGSVRLLDVDLHFSGQDTWTPIEEAFRILAPEADRLRRIRLSSWAFSGLISRGTAFPLSLPRLEEIDLGNFIALRQGELIKIQEEIHTLFMGTAGGARRCCLDIWLFISQSCEACTPRRRRPACDDTCAPCTDASAGDVAFASAH</sequence>
<comment type="caution">
    <text evidence="2">The sequence shown here is derived from an EMBL/GenBank/DDBJ whole genome shotgun (WGS) entry which is preliminary data.</text>
</comment>
<dbReference type="EMBL" id="JACAZF010000008">
    <property type="protein sequence ID" value="KAF7297014.1"/>
    <property type="molecule type" value="Genomic_DNA"/>
</dbReference>
<name>A0A8H6VWV3_9AGAR</name>
<evidence type="ECO:0000256" key="1">
    <source>
        <dbReference type="SAM" id="Coils"/>
    </source>
</evidence>
<dbReference type="SUPFAM" id="SSF81383">
    <property type="entry name" value="F-box domain"/>
    <property type="match status" value="1"/>
</dbReference>
<evidence type="ECO:0008006" key="4">
    <source>
        <dbReference type="Google" id="ProtNLM"/>
    </source>
</evidence>
<evidence type="ECO:0000313" key="2">
    <source>
        <dbReference type="EMBL" id="KAF7297014.1"/>
    </source>
</evidence>
<reference evidence="2" key="1">
    <citation type="submission" date="2020-05" db="EMBL/GenBank/DDBJ databases">
        <title>Mycena genomes resolve the evolution of fungal bioluminescence.</title>
        <authorList>
            <person name="Tsai I.J."/>
        </authorList>
    </citation>
    <scope>NUCLEOTIDE SEQUENCE</scope>
    <source>
        <strain evidence="2">171206Taipei</strain>
    </source>
</reference>
<keyword evidence="1" id="KW-0175">Coiled coil</keyword>
<evidence type="ECO:0000313" key="3">
    <source>
        <dbReference type="Proteomes" id="UP000636479"/>
    </source>
</evidence>
<organism evidence="2 3">
    <name type="scientific">Mycena indigotica</name>
    <dbReference type="NCBI Taxonomy" id="2126181"/>
    <lineage>
        <taxon>Eukaryota</taxon>
        <taxon>Fungi</taxon>
        <taxon>Dikarya</taxon>
        <taxon>Basidiomycota</taxon>
        <taxon>Agaricomycotina</taxon>
        <taxon>Agaricomycetes</taxon>
        <taxon>Agaricomycetidae</taxon>
        <taxon>Agaricales</taxon>
        <taxon>Marasmiineae</taxon>
        <taxon>Mycenaceae</taxon>
        <taxon>Mycena</taxon>
    </lineage>
</organism>
<dbReference type="GeneID" id="59348477"/>
<dbReference type="OrthoDB" id="3266451at2759"/>
<gene>
    <name evidence="2" type="ORF">MIND_00933700</name>
</gene>
<keyword evidence="3" id="KW-1185">Reference proteome</keyword>
<dbReference type="AlphaFoldDB" id="A0A8H6VWV3"/>
<proteinExistence type="predicted"/>
<dbReference type="RefSeq" id="XP_037217373.1">
    <property type="nucleotide sequence ID" value="XM_037365961.1"/>
</dbReference>
<protein>
    <recommendedName>
        <fullName evidence="4">F-box domain-containing protein</fullName>
    </recommendedName>
</protein>